<evidence type="ECO:0000313" key="4">
    <source>
        <dbReference type="EMBL" id="KAK9946316.1"/>
    </source>
</evidence>
<evidence type="ECO:0008006" key="6">
    <source>
        <dbReference type="Google" id="ProtNLM"/>
    </source>
</evidence>
<dbReference type="Proteomes" id="UP001457282">
    <property type="component" value="Unassembled WGS sequence"/>
</dbReference>
<evidence type="ECO:0000256" key="3">
    <source>
        <dbReference type="ARBA" id="ARBA00022833"/>
    </source>
</evidence>
<evidence type="ECO:0000256" key="2">
    <source>
        <dbReference type="ARBA" id="ARBA00022723"/>
    </source>
</evidence>
<keyword evidence="2" id="KW-0479">Metal-binding</keyword>
<sequence length="166" mass="18474">MVLLALRIRAEFKNIWKLEPQGGVNDRDFGYLLKVKCVNCREIGKKEVCLSYNEAVLEGARKFVHLQKKCTFCGSQGTIKMLLGRGCPLTNILTEAGDSACLMVFDCSGYEPIHFSFTAGWRVQSIAGTEFENVDLSPGEFVAFDKYAQAPVEISKLSSTFAVVRF</sequence>
<dbReference type="PANTHER" id="PTHR12857">
    <property type="entry name" value="CXXC MOTIF CONTAINING ZINC BINDING PROTEIN"/>
    <property type="match status" value="1"/>
</dbReference>
<dbReference type="Pfam" id="PF05907">
    <property type="entry name" value="CXXC_Zn-b_euk"/>
    <property type="match status" value="1"/>
</dbReference>
<reference evidence="4 5" key="1">
    <citation type="journal article" date="2023" name="G3 (Bethesda)">
        <title>A chromosome-length genome assembly and annotation of blackberry (Rubus argutus, cv. 'Hillquist').</title>
        <authorList>
            <person name="Bruna T."/>
            <person name="Aryal R."/>
            <person name="Dudchenko O."/>
            <person name="Sargent D.J."/>
            <person name="Mead D."/>
            <person name="Buti M."/>
            <person name="Cavallini A."/>
            <person name="Hytonen T."/>
            <person name="Andres J."/>
            <person name="Pham M."/>
            <person name="Weisz D."/>
            <person name="Mascagni F."/>
            <person name="Usai G."/>
            <person name="Natali L."/>
            <person name="Bassil N."/>
            <person name="Fernandez G.E."/>
            <person name="Lomsadze A."/>
            <person name="Armour M."/>
            <person name="Olukolu B."/>
            <person name="Poorten T."/>
            <person name="Britton C."/>
            <person name="Davik J."/>
            <person name="Ashrafi H."/>
            <person name="Aiden E.L."/>
            <person name="Borodovsky M."/>
            <person name="Worthington M."/>
        </authorList>
    </citation>
    <scope>NUCLEOTIDE SEQUENCE [LARGE SCALE GENOMIC DNA]</scope>
    <source>
        <strain evidence="4">PI 553951</strain>
    </source>
</reference>
<comment type="similarity">
    <text evidence="1">Belongs to the UPF0587 family.</text>
</comment>
<dbReference type="AlphaFoldDB" id="A0AAW1YE07"/>
<dbReference type="PANTHER" id="PTHR12857:SF0">
    <property type="entry name" value="CXXC MOTIF CONTAINING ZINC BINDING PROTEIN"/>
    <property type="match status" value="1"/>
</dbReference>
<gene>
    <name evidence="4" type="ORF">M0R45_011785</name>
</gene>
<dbReference type="EMBL" id="JBEDUW010000002">
    <property type="protein sequence ID" value="KAK9946316.1"/>
    <property type="molecule type" value="Genomic_DNA"/>
</dbReference>
<name>A0AAW1YE07_RUBAR</name>
<keyword evidence="3" id="KW-0862">Zinc</keyword>
<dbReference type="GO" id="GO:0008270">
    <property type="term" value="F:zinc ion binding"/>
    <property type="evidence" value="ECO:0007669"/>
    <property type="project" value="TreeGrafter"/>
</dbReference>
<comment type="caution">
    <text evidence="4">The sequence shown here is derived from an EMBL/GenBank/DDBJ whole genome shotgun (WGS) entry which is preliminary data.</text>
</comment>
<accession>A0AAW1YE07</accession>
<dbReference type="InterPro" id="IPR008584">
    <property type="entry name" value="CXXC_Zn-binding_euk"/>
</dbReference>
<keyword evidence="5" id="KW-1185">Reference proteome</keyword>
<dbReference type="SUPFAM" id="SSF141678">
    <property type="entry name" value="MAL13P1.257-like"/>
    <property type="match status" value="1"/>
</dbReference>
<evidence type="ECO:0000313" key="5">
    <source>
        <dbReference type="Proteomes" id="UP001457282"/>
    </source>
</evidence>
<proteinExistence type="inferred from homology"/>
<evidence type="ECO:0000256" key="1">
    <source>
        <dbReference type="ARBA" id="ARBA00007818"/>
    </source>
</evidence>
<protein>
    <recommendedName>
        <fullName evidence="6">CXXC motif containing zinc binding protein</fullName>
    </recommendedName>
</protein>
<organism evidence="4 5">
    <name type="scientific">Rubus argutus</name>
    <name type="common">Southern blackberry</name>
    <dbReference type="NCBI Taxonomy" id="59490"/>
    <lineage>
        <taxon>Eukaryota</taxon>
        <taxon>Viridiplantae</taxon>
        <taxon>Streptophyta</taxon>
        <taxon>Embryophyta</taxon>
        <taxon>Tracheophyta</taxon>
        <taxon>Spermatophyta</taxon>
        <taxon>Magnoliopsida</taxon>
        <taxon>eudicotyledons</taxon>
        <taxon>Gunneridae</taxon>
        <taxon>Pentapetalae</taxon>
        <taxon>rosids</taxon>
        <taxon>fabids</taxon>
        <taxon>Rosales</taxon>
        <taxon>Rosaceae</taxon>
        <taxon>Rosoideae</taxon>
        <taxon>Rosoideae incertae sedis</taxon>
        <taxon>Rubus</taxon>
    </lineage>
</organism>